<protein>
    <submittedName>
        <fullName evidence="1">Uncharacterized protein</fullName>
    </submittedName>
</protein>
<reference evidence="1" key="1">
    <citation type="journal article" date="2020" name="Stud. Mycol.">
        <title>101 Dothideomycetes genomes: a test case for predicting lifestyles and emergence of pathogens.</title>
        <authorList>
            <person name="Haridas S."/>
            <person name="Albert R."/>
            <person name="Binder M."/>
            <person name="Bloem J."/>
            <person name="Labutti K."/>
            <person name="Salamov A."/>
            <person name="Andreopoulos B."/>
            <person name="Baker S."/>
            <person name="Barry K."/>
            <person name="Bills G."/>
            <person name="Bluhm B."/>
            <person name="Cannon C."/>
            <person name="Castanera R."/>
            <person name="Culley D."/>
            <person name="Daum C."/>
            <person name="Ezra D."/>
            <person name="Gonzalez J."/>
            <person name="Henrissat B."/>
            <person name="Kuo A."/>
            <person name="Liang C."/>
            <person name="Lipzen A."/>
            <person name="Lutzoni F."/>
            <person name="Magnuson J."/>
            <person name="Mondo S."/>
            <person name="Nolan M."/>
            <person name="Ohm R."/>
            <person name="Pangilinan J."/>
            <person name="Park H.-J."/>
            <person name="Ramirez L."/>
            <person name="Alfaro M."/>
            <person name="Sun H."/>
            <person name="Tritt A."/>
            <person name="Yoshinaga Y."/>
            <person name="Zwiers L.-H."/>
            <person name="Turgeon B."/>
            <person name="Goodwin S."/>
            <person name="Spatafora J."/>
            <person name="Crous P."/>
            <person name="Grigoriev I."/>
        </authorList>
    </citation>
    <scope>NUCLEOTIDE SEQUENCE</scope>
    <source>
        <strain evidence="1">CBS 116435</strain>
    </source>
</reference>
<dbReference type="OrthoDB" id="6357136at2759"/>
<dbReference type="InterPro" id="IPR032063">
    <property type="entry name" value="MavL-like"/>
</dbReference>
<dbReference type="AlphaFoldDB" id="A0A9P4Q0D8"/>
<comment type="caution">
    <text evidence="1">The sequence shown here is derived from an EMBL/GenBank/DDBJ whole genome shotgun (WGS) entry which is preliminary data.</text>
</comment>
<organism evidence="1 2">
    <name type="scientific">Polychaeton citri CBS 116435</name>
    <dbReference type="NCBI Taxonomy" id="1314669"/>
    <lineage>
        <taxon>Eukaryota</taxon>
        <taxon>Fungi</taxon>
        <taxon>Dikarya</taxon>
        <taxon>Ascomycota</taxon>
        <taxon>Pezizomycotina</taxon>
        <taxon>Dothideomycetes</taxon>
        <taxon>Dothideomycetidae</taxon>
        <taxon>Capnodiales</taxon>
        <taxon>Capnodiaceae</taxon>
        <taxon>Polychaeton</taxon>
    </lineage>
</organism>
<dbReference type="Pfam" id="PF16062">
    <property type="entry name" value="MavL-like"/>
    <property type="match status" value="2"/>
</dbReference>
<gene>
    <name evidence="1" type="ORF">K431DRAFT_289729</name>
</gene>
<evidence type="ECO:0000313" key="1">
    <source>
        <dbReference type="EMBL" id="KAF2716066.1"/>
    </source>
</evidence>
<sequence length="436" mass="48338">MARPKYNFSALQQVVQDQDSPAAGDDSSYATSVSPDVASQYQDLGLTAPGIVLPPVTSNRITNFDSAIARQDAQGTHIVIHSRFPALLEAFLGHKRQHGSSHERALYTADWTWQHQVTRLIEKRPLTFMGGSDYTLLRTGETGSMYGEWDRVGTERQGENRHLALGDYLSYDEIMLGSLVGVSGPSYFINDGNRYNRAALGKHGRFEERGVIIGLVGARFERPDRMDSVHILPAVQSPRQHPLLSDVFQSFFGTEKSERQRFDVDMYKGRMRITFDILLMEANGRAKAMGKKAYTYVVGLGLGVWEYDADQTEYYVEAFAESLDSLGPQLDNVGTLEFAWIGVSNKKQKQVERAAGKYGIDVLFTKRSPAEKLTGGKEDQLLVLSYAWDGNSFPGNEYWTGSLSGSGDPAAACMSTIGDLHNPLVNPGFTQRINIP</sequence>
<evidence type="ECO:0000313" key="2">
    <source>
        <dbReference type="Proteomes" id="UP000799441"/>
    </source>
</evidence>
<dbReference type="EMBL" id="MU003900">
    <property type="protein sequence ID" value="KAF2716066.1"/>
    <property type="molecule type" value="Genomic_DNA"/>
</dbReference>
<proteinExistence type="predicted"/>
<accession>A0A9P4Q0D8</accession>
<name>A0A9P4Q0D8_9PEZI</name>
<keyword evidence="2" id="KW-1185">Reference proteome</keyword>
<dbReference type="Proteomes" id="UP000799441">
    <property type="component" value="Unassembled WGS sequence"/>
</dbReference>